<name>A0A8X6HPT0_TRICU</name>
<dbReference type="Proteomes" id="UP000887116">
    <property type="component" value="Unassembled WGS sequence"/>
</dbReference>
<sequence>MDVVSWNYYQLASLNELEPKKESNAYSLDLKCPLNGTDMIITMVEEIWDKQIYTSQLCTSSLKKASNSDCSSAISQKMAESSADQLQVTDFVKDQSLVRLPHSLGRCVFPNS</sequence>
<protein>
    <submittedName>
        <fullName evidence="1">Uncharacterized protein</fullName>
    </submittedName>
</protein>
<dbReference type="EMBL" id="BMAO01038887">
    <property type="protein sequence ID" value="GFR27643.1"/>
    <property type="molecule type" value="Genomic_DNA"/>
</dbReference>
<accession>A0A8X6HPT0</accession>
<evidence type="ECO:0000313" key="2">
    <source>
        <dbReference type="Proteomes" id="UP000887116"/>
    </source>
</evidence>
<evidence type="ECO:0000313" key="1">
    <source>
        <dbReference type="EMBL" id="GFR27643.1"/>
    </source>
</evidence>
<keyword evidence="2" id="KW-1185">Reference proteome</keyword>
<proteinExistence type="predicted"/>
<gene>
    <name evidence="1" type="ORF">TNCT_307871</name>
</gene>
<reference evidence="1" key="1">
    <citation type="submission" date="2020-07" db="EMBL/GenBank/DDBJ databases">
        <title>Multicomponent nature underlies the extraordinary mechanical properties of spider dragline silk.</title>
        <authorList>
            <person name="Kono N."/>
            <person name="Nakamura H."/>
            <person name="Mori M."/>
            <person name="Yoshida Y."/>
            <person name="Ohtoshi R."/>
            <person name="Malay A.D."/>
            <person name="Moran D.A.P."/>
            <person name="Tomita M."/>
            <person name="Numata K."/>
            <person name="Arakawa K."/>
        </authorList>
    </citation>
    <scope>NUCLEOTIDE SEQUENCE</scope>
</reference>
<dbReference type="AlphaFoldDB" id="A0A8X6HPT0"/>
<organism evidence="1 2">
    <name type="scientific">Trichonephila clavata</name>
    <name type="common">Joro spider</name>
    <name type="synonym">Nephila clavata</name>
    <dbReference type="NCBI Taxonomy" id="2740835"/>
    <lineage>
        <taxon>Eukaryota</taxon>
        <taxon>Metazoa</taxon>
        <taxon>Ecdysozoa</taxon>
        <taxon>Arthropoda</taxon>
        <taxon>Chelicerata</taxon>
        <taxon>Arachnida</taxon>
        <taxon>Araneae</taxon>
        <taxon>Araneomorphae</taxon>
        <taxon>Entelegynae</taxon>
        <taxon>Araneoidea</taxon>
        <taxon>Nephilidae</taxon>
        <taxon>Trichonephila</taxon>
    </lineage>
</organism>
<comment type="caution">
    <text evidence="1">The sequence shown here is derived from an EMBL/GenBank/DDBJ whole genome shotgun (WGS) entry which is preliminary data.</text>
</comment>